<dbReference type="InterPro" id="IPR017441">
    <property type="entry name" value="Protein_kinase_ATP_BS"/>
</dbReference>
<dbReference type="InterPro" id="IPR011009">
    <property type="entry name" value="Kinase-like_dom_sf"/>
</dbReference>
<organism evidence="8 9">
    <name type="scientific">Corallococcus coralloides (strain ATCC 25202 / DSM 2259 / NBRC 100086 / M2)</name>
    <name type="common">Myxococcus coralloides</name>
    <dbReference type="NCBI Taxonomy" id="1144275"/>
    <lineage>
        <taxon>Bacteria</taxon>
        <taxon>Pseudomonadati</taxon>
        <taxon>Myxococcota</taxon>
        <taxon>Myxococcia</taxon>
        <taxon>Myxococcales</taxon>
        <taxon>Cystobacterineae</taxon>
        <taxon>Myxococcaceae</taxon>
        <taxon>Corallococcus</taxon>
    </lineage>
</organism>
<feature type="region of interest" description="Disordered" evidence="6">
    <location>
        <begin position="431"/>
        <end position="466"/>
    </location>
</feature>
<dbReference type="Pfam" id="PF00069">
    <property type="entry name" value="Pkinase"/>
    <property type="match status" value="1"/>
</dbReference>
<dbReference type="InterPro" id="IPR011990">
    <property type="entry name" value="TPR-like_helical_dom_sf"/>
</dbReference>
<dbReference type="PROSITE" id="PS00109">
    <property type="entry name" value="PROTEIN_KINASE_TYR"/>
    <property type="match status" value="1"/>
</dbReference>
<reference evidence="8 9" key="1">
    <citation type="journal article" date="2012" name="J. Bacteriol.">
        <title>Complete Genome Sequence of the Fruiting Myxobacterium Corallococcus coralloides DSM 2259.</title>
        <authorList>
            <person name="Huntley S."/>
            <person name="Zhang Y."/>
            <person name="Treuner-Lange A."/>
            <person name="Kneip S."/>
            <person name="Sensen C.W."/>
            <person name="Sogaard-Andersen L."/>
        </authorList>
    </citation>
    <scope>NUCLEOTIDE SEQUENCE [LARGE SCALE GENOMIC DNA]</scope>
    <source>
        <strain evidence="9">ATCC 25202 / DSM 2259 / NBRC 100086 / M2</strain>
    </source>
</reference>
<evidence type="ECO:0000256" key="3">
    <source>
        <dbReference type="ARBA" id="ARBA00022777"/>
    </source>
</evidence>
<dbReference type="HOGENOM" id="CLU_000288_151_4_7"/>
<dbReference type="eggNOG" id="COG0515">
    <property type="taxonomic scope" value="Bacteria"/>
</dbReference>
<accession>H8MYH6</accession>
<dbReference type="STRING" id="1144275.COCOR_01620"/>
<dbReference type="PANTHER" id="PTHR43289">
    <property type="entry name" value="MITOGEN-ACTIVATED PROTEIN KINASE KINASE KINASE 20-RELATED"/>
    <property type="match status" value="1"/>
</dbReference>
<dbReference type="RefSeq" id="WP_014394466.1">
    <property type="nucleotide sequence ID" value="NC_017030.1"/>
</dbReference>
<name>H8MYH6_CORCM</name>
<feature type="binding site" evidence="5">
    <location>
        <position position="45"/>
    </location>
    <ligand>
        <name>ATP</name>
        <dbReference type="ChEBI" id="CHEBI:30616"/>
    </ligand>
</feature>
<dbReference type="Gene3D" id="1.25.40.10">
    <property type="entry name" value="Tetratricopeptide repeat domain"/>
    <property type="match status" value="1"/>
</dbReference>
<dbReference type="SUPFAM" id="SSF56112">
    <property type="entry name" value="Protein kinase-like (PK-like)"/>
    <property type="match status" value="1"/>
</dbReference>
<dbReference type="PROSITE" id="PS00107">
    <property type="entry name" value="PROTEIN_KINASE_ATP"/>
    <property type="match status" value="1"/>
</dbReference>
<dbReference type="EMBL" id="CP003389">
    <property type="protein sequence ID" value="AFE09355.1"/>
    <property type="molecule type" value="Genomic_DNA"/>
</dbReference>
<gene>
    <name evidence="8" type="primary">masK9</name>
    <name evidence="8" type="ordered locus">COCOR_01620</name>
</gene>
<protein>
    <submittedName>
        <fullName evidence="8">Serine/threonine protein kinase</fullName>
    </submittedName>
</protein>
<evidence type="ECO:0000259" key="7">
    <source>
        <dbReference type="PROSITE" id="PS50011"/>
    </source>
</evidence>
<dbReference type="PROSITE" id="PS50011">
    <property type="entry name" value="PROTEIN_KINASE_DOM"/>
    <property type="match status" value="1"/>
</dbReference>
<keyword evidence="4 5" id="KW-0067">ATP-binding</keyword>
<proteinExistence type="predicted"/>
<evidence type="ECO:0000313" key="9">
    <source>
        <dbReference type="Proteomes" id="UP000007587"/>
    </source>
</evidence>
<keyword evidence="2 5" id="KW-0547">Nucleotide-binding</keyword>
<keyword evidence="3 8" id="KW-0418">Kinase</keyword>
<feature type="region of interest" description="Disordered" evidence="6">
    <location>
        <begin position="349"/>
        <end position="375"/>
    </location>
</feature>
<keyword evidence="9" id="KW-1185">Reference proteome</keyword>
<evidence type="ECO:0000256" key="6">
    <source>
        <dbReference type="SAM" id="MobiDB-lite"/>
    </source>
</evidence>
<evidence type="ECO:0000256" key="4">
    <source>
        <dbReference type="ARBA" id="ARBA00022840"/>
    </source>
</evidence>
<dbReference type="GO" id="GO:0005524">
    <property type="term" value="F:ATP binding"/>
    <property type="evidence" value="ECO:0007669"/>
    <property type="project" value="UniProtKB-UniRule"/>
</dbReference>
<dbReference type="CDD" id="cd14014">
    <property type="entry name" value="STKc_PknB_like"/>
    <property type="match status" value="1"/>
</dbReference>
<dbReference type="Gene3D" id="3.30.200.20">
    <property type="entry name" value="Phosphorylase Kinase, domain 1"/>
    <property type="match status" value="1"/>
</dbReference>
<dbReference type="InterPro" id="IPR008266">
    <property type="entry name" value="Tyr_kinase_AS"/>
</dbReference>
<feature type="domain" description="Protein kinase" evidence="7">
    <location>
        <begin position="12"/>
        <end position="295"/>
    </location>
</feature>
<dbReference type="PANTHER" id="PTHR43289:SF6">
    <property type="entry name" value="SERINE_THREONINE-PROTEIN KINASE NEKL-3"/>
    <property type="match status" value="1"/>
</dbReference>
<evidence type="ECO:0000256" key="5">
    <source>
        <dbReference type="PROSITE-ProRule" id="PRU10141"/>
    </source>
</evidence>
<evidence type="ECO:0000256" key="2">
    <source>
        <dbReference type="ARBA" id="ARBA00022741"/>
    </source>
</evidence>
<dbReference type="InParanoid" id="H8MYH6"/>
<dbReference type="GO" id="GO:0004674">
    <property type="term" value="F:protein serine/threonine kinase activity"/>
    <property type="evidence" value="ECO:0007669"/>
    <property type="project" value="UniProtKB-KW"/>
</dbReference>
<feature type="compositionally biased region" description="Pro residues" evidence="6">
    <location>
        <begin position="452"/>
        <end position="463"/>
    </location>
</feature>
<dbReference type="Gene3D" id="1.10.510.10">
    <property type="entry name" value="Transferase(Phosphotransferase) domain 1"/>
    <property type="match status" value="1"/>
</dbReference>
<keyword evidence="1" id="KW-0808">Transferase</keyword>
<evidence type="ECO:0000313" key="8">
    <source>
        <dbReference type="EMBL" id="AFE09355.1"/>
    </source>
</evidence>
<dbReference type="AlphaFoldDB" id="H8MYH6"/>
<sequence length="657" mass="71726">MTLDAGDTFGRYELVSWLGRGGMAETWHAQLVGAAGVTKSVLIKKVLPEYADDEAFISMFISEARISATLSHGNVAQVFDFGQVEGEYFLAMEFVDGKPLDKVLKRAMRSGLPALPIPVAVFIAMEMCRGLHYAHSRTDSSGKPLGIVHRDISPDNVLVSYEGQVKIVDFGIAKAQLLRGFKTAPGVVKGKYLFFSPEQARGEEVDARTDVWATGVVLYELLCGRLPVDGPPHVVMMKIAHGEIPPLSQLRPDLPEALNRIVLQALSPDPAQRFATSHAFGDALAGFLYANHPRFSSLSLAHLLRVLFRGDLLNEGRELAVPDDFLSELKAWRQPVTPDQTPTVPHLRAIQTPRPSPTPVVVTRESQEEEAPDVPTAEIAPVRRSRSPWVGLAVGSAALLVLGGGIWWTPFRRAPEVPRGERPTVAPVVATSAPAPAPAPEQPVNIDAGIAPEPPPPPPPPPEDAWSETRVRKLLDDVYRLGKSNKELTRAAKLVQLCVDAVPDNADCRLAAGLTYERLRSLDKSVSHYQAFLQNAPPTDLRRSAVKDRLSALLQRKPQAQTPANEAELESSRSAVLMHLTRGRQKEALDAANQCVARLPREPDCHLLQGDVLAKMNQASESARSYERFLAFAPANHPRRPDVVQKLVELRATGAAD</sequence>
<reference evidence="9" key="2">
    <citation type="submission" date="2012-03" db="EMBL/GenBank/DDBJ databases">
        <title>Genome sequence of the fruiting myxobacterium Corallococcus coralloides DSM 2259.</title>
        <authorList>
            <person name="Huntley S."/>
            <person name="Zhang Y."/>
            <person name="Treuner-Lange A."/>
            <person name="Sensen C.W."/>
            <person name="Sogaard-Andersen L."/>
        </authorList>
    </citation>
    <scope>NUCLEOTIDE SEQUENCE [LARGE SCALE GENOMIC DNA]</scope>
    <source>
        <strain evidence="9">ATCC 25202 / DSM 2259 / NBRC 100086 / M2</strain>
    </source>
</reference>
<dbReference type="InterPro" id="IPR000719">
    <property type="entry name" value="Prot_kinase_dom"/>
</dbReference>
<keyword evidence="8" id="KW-0723">Serine/threonine-protein kinase</keyword>
<dbReference type="Proteomes" id="UP000007587">
    <property type="component" value="Chromosome"/>
</dbReference>
<dbReference type="KEGG" id="ccx:COCOR_01620"/>
<dbReference type="SUPFAM" id="SSF48452">
    <property type="entry name" value="TPR-like"/>
    <property type="match status" value="1"/>
</dbReference>
<evidence type="ECO:0000256" key="1">
    <source>
        <dbReference type="ARBA" id="ARBA00022679"/>
    </source>
</evidence>
<dbReference type="OrthoDB" id="9801841at2"/>